<feature type="region of interest" description="Disordered" evidence="4">
    <location>
        <begin position="145"/>
        <end position="165"/>
    </location>
</feature>
<keyword evidence="1" id="KW-0805">Transcription regulation</keyword>
<dbReference type="PROSITE" id="PS50932">
    <property type="entry name" value="HTH_LACI_2"/>
    <property type="match status" value="1"/>
</dbReference>
<proteinExistence type="predicted"/>
<dbReference type="Pfam" id="PF00356">
    <property type="entry name" value="LacI"/>
    <property type="match status" value="1"/>
</dbReference>
<dbReference type="Pfam" id="PF13377">
    <property type="entry name" value="Peripla_BP_3"/>
    <property type="match status" value="1"/>
</dbReference>
<evidence type="ECO:0000313" key="7">
    <source>
        <dbReference type="Proteomes" id="UP000549066"/>
    </source>
</evidence>
<evidence type="ECO:0000259" key="5">
    <source>
        <dbReference type="PROSITE" id="PS50932"/>
    </source>
</evidence>
<dbReference type="SUPFAM" id="SSF47413">
    <property type="entry name" value="lambda repressor-like DNA-binding domains"/>
    <property type="match status" value="1"/>
</dbReference>
<dbReference type="SUPFAM" id="SSF53822">
    <property type="entry name" value="Periplasmic binding protein-like I"/>
    <property type="match status" value="1"/>
</dbReference>
<organism evidence="6 7">
    <name type="scientific">Agromyces hippuratus</name>
    <dbReference type="NCBI Taxonomy" id="286438"/>
    <lineage>
        <taxon>Bacteria</taxon>
        <taxon>Bacillati</taxon>
        <taxon>Actinomycetota</taxon>
        <taxon>Actinomycetes</taxon>
        <taxon>Micrococcales</taxon>
        <taxon>Microbacteriaceae</taxon>
        <taxon>Agromyces</taxon>
    </lineage>
</organism>
<dbReference type="GO" id="GO:0003700">
    <property type="term" value="F:DNA-binding transcription factor activity"/>
    <property type="evidence" value="ECO:0007669"/>
    <property type="project" value="TreeGrafter"/>
</dbReference>
<dbReference type="PANTHER" id="PTHR30146">
    <property type="entry name" value="LACI-RELATED TRANSCRIPTIONAL REPRESSOR"/>
    <property type="match status" value="1"/>
</dbReference>
<dbReference type="InterPro" id="IPR028082">
    <property type="entry name" value="Peripla_BP_I"/>
</dbReference>
<feature type="domain" description="HTH lacI-type" evidence="5">
    <location>
        <begin position="194"/>
        <end position="248"/>
    </location>
</feature>
<reference evidence="6 7" key="1">
    <citation type="submission" date="2020-07" db="EMBL/GenBank/DDBJ databases">
        <title>Sequencing the genomes of 1000 actinobacteria strains.</title>
        <authorList>
            <person name="Klenk H.-P."/>
        </authorList>
    </citation>
    <scope>NUCLEOTIDE SEQUENCE [LARGE SCALE GENOMIC DNA]</scope>
    <source>
        <strain evidence="6 7">DSM 8598</strain>
    </source>
</reference>
<dbReference type="CDD" id="cd06267">
    <property type="entry name" value="PBP1_LacI_sugar_binding-like"/>
    <property type="match status" value="1"/>
</dbReference>
<feature type="region of interest" description="Disordered" evidence="4">
    <location>
        <begin position="512"/>
        <end position="531"/>
    </location>
</feature>
<evidence type="ECO:0000256" key="1">
    <source>
        <dbReference type="ARBA" id="ARBA00023015"/>
    </source>
</evidence>
<protein>
    <submittedName>
        <fullName evidence="6">DNA-binding LacI/PurR family transcriptional regulator</fullName>
    </submittedName>
</protein>
<dbReference type="SMART" id="SM00354">
    <property type="entry name" value="HTH_LACI"/>
    <property type="match status" value="1"/>
</dbReference>
<dbReference type="AlphaFoldDB" id="A0A852X401"/>
<dbReference type="InterPro" id="IPR046335">
    <property type="entry name" value="LacI/GalR-like_sensor"/>
</dbReference>
<evidence type="ECO:0000256" key="2">
    <source>
        <dbReference type="ARBA" id="ARBA00023125"/>
    </source>
</evidence>
<dbReference type="RefSeq" id="WP_179552598.1">
    <property type="nucleotide sequence ID" value="NZ_JACCFI010000001.1"/>
</dbReference>
<keyword evidence="2 6" id="KW-0238">DNA-binding</keyword>
<keyword evidence="7" id="KW-1185">Reference proteome</keyword>
<gene>
    <name evidence="6" type="ORF">BJY17_003590</name>
</gene>
<dbReference type="PANTHER" id="PTHR30146:SF109">
    <property type="entry name" value="HTH-TYPE TRANSCRIPTIONAL REGULATOR GALS"/>
    <property type="match status" value="1"/>
</dbReference>
<dbReference type="Gene3D" id="1.10.260.40">
    <property type="entry name" value="lambda repressor-like DNA-binding domains"/>
    <property type="match status" value="1"/>
</dbReference>
<accession>A0A852X401</accession>
<feature type="compositionally biased region" description="Basic and acidic residues" evidence="4">
    <location>
        <begin position="519"/>
        <end position="531"/>
    </location>
</feature>
<evidence type="ECO:0000313" key="6">
    <source>
        <dbReference type="EMBL" id="NYG22843.1"/>
    </source>
</evidence>
<dbReference type="GO" id="GO:0000976">
    <property type="term" value="F:transcription cis-regulatory region binding"/>
    <property type="evidence" value="ECO:0007669"/>
    <property type="project" value="TreeGrafter"/>
</dbReference>
<dbReference type="InterPro" id="IPR010982">
    <property type="entry name" value="Lambda_DNA-bd_dom_sf"/>
</dbReference>
<feature type="compositionally biased region" description="Basic residues" evidence="4">
    <location>
        <begin position="82"/>
        <end position="106"/>
    </location>
</feature>
<dbReference type="Proteomes" id="UP000549066">
    <property type="component" value="Unassembled WGS sequence"/>
</dbReference>
<dbReference type="CDD" id="cd01392">
    <property type="entry name" value="HTH_LacI"/>
    <property type="match status" value="1"/>
</dbReference>
<dbReference type="EMBL" id="JACCFI010000001">
    <property type="protein sequence ID" value="NYG22843.1"/>
    <property type="molecule type" value="Genomic_DNA"/>
</dbReference>
<name>A0A852X401_9MICO</name>
<evidence type="ECO:0000256" key="4">
    <source>
        <dbReference type="SAM" id="MobiDB-lite"/>
    </source>
</evidence>
<comment type="caution">
    <text evidence="6">The sequence shown here is derived from an EMBL/GenBank/DDBJ whole genome shotgun (WGS) entry which is preliminary data.</text>
</comment>
<feature type="region of interest" description="Disordered" evidence="4">
    <location>
        <begin position="78"/>
        <end position="124"/>
    </location>
</feature>
<sequence>MPSFVVAVASLAVEDAESAGCSDDTVRLVAVDPDAVGALGNTSDIELDTQVQEVQSGPLTSIGAVGVVEVLGDVTVADHSGRSSRRPGSNRRRRVRRRSWRRRRTRQSGGQFVQRDPCSPHLGSSSSGIIFQHWSWIRRERRVGSISRARPGDPRTRRPPRGATGTTAAGAIVSLLHRAPRRVMQDAREHAQRVTLAQVADRAGVSLKTASRALGGEQYVSKDTLAKVLAAATALGYQRNAAASMLASGQLAESIGLIGGDFTNPFYSVLAQSMENEIRRQGMHLTVATSGESEEQERRIVDDLASRQAKALVVVSAMSDHAHYAQVQARGVPVVFVDRPPVHLDADSVVFDNRLGGRLAARHLLDTGHTRIAFVGDYAWLPTYRERLEGMAAVLDGAPSTSWRDLLRDDAHDVASSRARTRELLALPAPPTAIVAGNNRILLGVLEELSATSMGDVPAVIGIDEPEWARVMGITTVAGDVEEVGHHAARLALSRLTDRTRPAEHVVLPMRLTPRRSTAGRDPDSEDLRIE</sequence>
<evidence type="ECO:0000256" key="3">
    <source>
        <dbReference type="ARBA" id="ARBA00023163"/>
    </source>
</evidence>
<dbReference type="InterPro" id="IPR000843">
    <property type="entry name" value="HTH_LacI"/>
</dbReference>
<dbReference type="Gene3D" id="3.40.50.2300">
    <property type="match status" value="2"/>
</dbReference>
<keyword evidence="3" id="KW-0804">Transcription</keyword>